<dbReference type="RefSeq" id="WP_170034688.1">
    <property type="nucleotide sequence ID" value="NZ_JABDTL010000001.1"/>
</dbReference>
<dbReference type="Pfam" id="PF01936">
    <property type="entry name" value="NYN"/>
    <property type="match status" value="1"/>
</dbReference>
<organism evidence="2 3">
    <name type="scientific">Longimicrobium terrae</name>
    <dbReference type="NCBI Taxonomy" id="1639882"/>
    <lineage>
        <taxon>Bacteria</taxon>
        <taxon>Pseudomonadati</taxon>
        <taxon>Gemmatimonadota</taxon>
        <taxon>Longimicrobiia</taxon>
        <taxon>Longimicrobiales</taxon>
        <taxon>Longimicrobiaceae</taxon>
        <taxon>Longimicrobium</taxon>
    </lineage>
</organism>
<gene>
    <name evidence="2" type="ORF">HNQ61_002389</name>
</gene>
<accession>A0A841GYG1</accession>
<feature type="domain" description="NYN" evidence="1">
    <location>
        <begin position="6"/>
        <end position="185"/>
    </location>
</feature>
<evidence type="ECO:0000313" key="2">
    <source>
        <dbReference type="EMBL" id="MBB6070768.1"/>
    </source>
</evidence>
<evidence type="ECO:0000313" key="3">
    <source>
        <dbReference type="Proteomes" id="UP000582837"/>
    </source>
</evidence>
<name>A0A841GYG1_9BACT</name>
<dbReference type="CDD" id="cd18722">
    <property type="entry name" value="PIN_NicB-like"/>
    <property type="match status" value="1"/>
</dbReference>
<comment type="caution">
    <text evidence="2">The sequence shown here is derived from an EMBL/GenBank/DDBJ whole genome shotgun (WGS) entry which is preliminary data.</text>
</comment>
<reference evidence="2 3" key="1">
    <citation type="submission" date="2020-08" db="EMBL/GenBank/DDBJ databases">
        <title>Genomic Encyclopedia of Type Strains, Phase IV (KMG-IV): sequencing the most valuable type-strain genomes for metagenomic binning, comparative biology and taxonomic classification.</title>
        <authorList>
            <person name="Goeker M."/>
        </authorList>
    </citation>
    <scope>NUCLEOTIDE SEQUENCE [LARGE SCALE GENOMIC DNA]</scope>
    <source>
        <strain evidence="2 3">DSM 29007</strain>
    </source>
</reference>
<sequence>MTKKVSFLVDGFNVYHSLSELQRRNVPHVKWLDLRTLCQGYLQAVRNELGERVELANVYYFSALAEHLTARKPDVVARHRAYIKALESSGVRVQLSQFKKKDVRCPVCGETFARFEEKETDVAIGLKLVEVLATNECQTVVLVTGDTDMMPAISTARRLFRQCPIGVAFPFLRHNRALAERADYSFKIDQRAITKAQFPERVALTDGAMIVRPAGW</sequence>
<evidence type="ECO:0000259" key="1">
    <source>
        <dbReference type="Pfam" id="PF01936"/>
    </source>
</evidence>
<protein>
    <submittedName>
        <fullName evidence="2">Uncharacterized LabA/DUF88 family protein</fullName>
    </submittedName>
</protein>
<dbReference type="EMBL" id="JACHIA010000005">
    <property type="protein sequence ID" value="MBB6070768.1"/>
    <property type="molecule type" value="Genomic_DNA"/>
</dbReference>
<dbReference type="AlphaFoldDB" id="A0A841GYG1"/>
<proteinExistence type="predicted"/>
<dbReference type="InterPro" id="IPR021139">
    <property type="entry name" value="NYN"/>
</dbReference>
<keyword evidence="3" id="KW-1185">Reference proteome</keyword>
<dbReference type="Proteomes" id="UP000582837">
    <property type="component" value="Unassembled WGS sequence"/>
</dbReference>
<dbReference type="Gene3D" id="3.40.50.1010">
    <property type="entry name" value="5'-nuclease"/>
    <property type="match status" value="1"/>
</dbReference>
<dbReference type="GO" id="GO:0004540">
    <property type="term" value="F:RNA nuclease activity"/>
    <property type="evidence" value="ECO:0007669"/>
    <property type="project" value="InterPro"/>
</dbReference>